<organism evidence="6 7">
    <name type="scientific">Cherax quadricarinatus</name>
    <name type="common">Australian red claw crayfish</name>
    <dbReference type="NCBI Taxonomy" id="27406"/>
    <lineage>
        <taxon>Eukaryota</taxon>
        <taxon>Metazoa</taxon>
        <taxon>Ecdysozoa</taxon>
        <taxon>Arthropoda</taxon>
        <taxon>Crustacea</taxon>
        <taxon>Multicrustacea</taxon>
        <taxon>Malacostraca</taxon>
        <taxon>Eumalacostraca</taxon>
        <taxon>Eucarida</taxon>
        <taxon>Decapoda</taxon>
        <taxon>Pleocyemata</taxon>
        <taxon>Astacidea</taxon>
        <taxon>Parastacoidea</taxon>
        <taxon>Parastacidae</taxon>
        <taxon>Cherax</taxon>
    </lineage>
</organism>
<gene>
    <name evidence="6" type="ORF">OTU49_001740</name>
</gene>
<evidence type="ECO:0000256" key="2">
    <source>
        <dbReference type="ARBA" id="ARBA00022676"/>
    </source>
</evidence>
<evidence type="ECO:0000256" key="5">
    <source>
        <dbReference type="RuleBase" id="RU362059"/>
    </source>
</evidence>
<protein>
    <recommendedName>
        <fullName evidence="5">UDP-glucuronosyltransferase</fullName>
        <ecNumber evidence="5">2.4.1.17</ecNumber>
    </recommendedName>
</protein>
<dbReference type="GO" id="GO:0015020">
    <property type="term" value="F:glucuronosyltransferase activity"/>
    <property type="evidence" value="ECO:0007669"/>
    <property type="project" value="UniProtKB-EC"/>
</dbReference>
<evidence type="ECO:0000256" key="1">
    <source>
        <dbReference type="ARBA" id="ARBA00009995"/>
    </source>
</evidence>
<evidence type="ECO:0000256" key="3">
    <source>
        <dbReference type="ARBA" id="ARBA00022679"/>
    </source>
</evidence>
<dbReference type="EMBL" id="JARKIK010000027">
    <property type="protein sequence ID" value="KAK8742923.1"/>
    <property type="molecule type" value="Genomic_DNA"/>
</dbReference>
<evidence type="ECO:0000256" key="4">
    <source>
        <dbReference type="RuleBase" id="RU003718"/>
    </source>
</evidence>
<evidence type="ECO:0000313" key="7">
    <source>
        <dbReference type="Proteomes" id="UP001445076"/>
    </source>
</evidence>
<dbReference type="Gene3D" id="3.40.50.2000">
    <property type="entry name" value="Glycogen Phosphorylase B"/>
    <property type="match status" value="1"/>
</dbReference>
<evidence type="ECO:0000313" key="6">
    <source>
        <dbReference type="EMBL" id="KAK8742923.1"/>
    </source>
</evidence>
<comment type="caution">
    <text evidence="5">Lacks conserved residue(s) required for the propagation of feature annotation.</text>
</comment>
<dbReference type="Proteomes" id="UP001445076">
    <property type="component" value="Unassembled WGS sequence"/>
</dbReference>
<dbReference type="FunFam" id="3.40.50.2000:FF:000050">
    <property type="entry name" value="UDP-glucuronosyltransferase"/>
    <property type="match status" value="1"/>
</dbReference>
<reference evidence="6 7" key="1">
    <citation type="journal article" date="2024" name="BMC Genomics">
        <title>Genome assembly of redclaw crayfish (Cherax quadricarinatus) provides insights into its immune adaptation and hypoxia tolerance.</title>
        <authorList>
            <person name="Liu Z."/>
            <person name="Zheng J."/>
            <person name="Li H."/>
            <person name="Fang K."/>
            <person name="Wang S."/>
            <person name="He J."/>
            <person name="Zhou D."/>
            <person name="Weng S."/>
            <person name="Chi M."/>
            <person name="Gu Z."/>
            <person name="He J."/>
            <person name="Li F."/>
            <person name="Wang M."/>
        </authorList>
    </citation>
    <scope>NUCLEOTIDE SEQUENCE [LARGE SCALE GENOMIC DNA]</scope>
    <source>
        <strain evidence="6">ZL_2023a</strain>
    </source>
</reference>
<name>A0AAW0XSJ0_CHEQU</name>
<feature type="non-terminal residue" evidence="6">
    <location>
        <position position="1"/>
    </location>
</feature>
<dbReference type="CDD" id="cd03784">
    <property type="entry name" value="GT1_Gtf-like"/>
    <property type="match status" value="1"/>
</dbReference>
<proteinExistence type="inferred from homology"/>
<dbReference type="PANTHER" id="PTHR48043:SF159">
    <property type="entry name" value="EG:EG0003.4 PROTEIN-RELATED"/>
    <property type="match status" value="1"/>
</dbReference>
<keyword evidence="5" id="KW-0472">Membrane</keyword>
<comment type="subcellular location">
    <subcellularLocation>
        <location evidence="5">Membrane</location>
        <topology evidence="5">Single-pass membrane protein</topology>
    </subcellularLocation>
</comment>
<dbReference type="PROSITE" id="PS00375">
    <property type="entry name" value="UDPGT"/>
    <property type="match status" value="1"/>
</dbReference>
<dbReference type="InterPro" id="IPR035595">
    <property type="entry name" value="UDP_glycos_trans_CS"/>
</dbReference>
<comment type="catalytic activity">
    <reaction evidence="5">
        <text>glucuronate acceptor + UDP-alpha-D-glucuronate = acceptor beta-D-glucuronoside + UDP + H(+)</text>
        <dbReference type="Rhea" id="RHEA:21032"/>
        <dbReference type="ChEBI" id="CHEBI:15378"/>
        <dbReference type="ChEBI" id="CHEBI:58052"/>
        <dbReference type="ChEBI" id="CHEBI:58223"/>
        <dbReference type="ChEBI" id="CHEBI:132367"/>
        <dbReference type="ChEBI" id="CHEBI:132368"/>
        <dbReference type="EC" id="2.4.1.17"/>
    </reaction>
</comment>
<sequence length="332" mass="38223">NVPKRNVYHRLIMTLAHMQYPFLYFYWMYMPTLQKKIWEIFPELPLLTEINRNQSLTLINSHFSMTMPYPLLPSQVEVGALHCRPGNPLPQDLSSWIESAGEAGVVYFSLGSITKGNTMPSKYRELFIQAFKKLKQRVIWKYEGSLPGLSDNVLTKPWLPQQDILSNPKVKVFMSHGGLLSTQEAMYHATPILVLPIFGDQPRNAKNIASKGLGLSLNWKELSVDRIVTTIQEIINNPKYKRNMQELSNSLRDQLTTPKERAVFWTEYVIRHGGAPQLRSPAANLSWIEYLMLDVLLLLFLAVIVTFFIVKKMLLLIIKFIFTNIQTKDKLA</sequence>
<keyword evidence="3 4" id="KW-0808">Transferase</keyword>
<dbReference type="InterPro" id="IPR002213">
    <property type="entry name" value="UDP_glucos_trans"/>
</dbReference>
<keyword evidence="2 4" id="KW-0328">Glycosyltransferase</keyword>
<feature type="transmembrane region" description="Helical" evidence="5">
    <location>
        <begin position="7"/>
        <end position="27"/>
    </location>
</feature>
<dbReference type="EC" id="2.4.1.17" evidence="5"/>
<accession>A0AAW0XSJ0</accession>
<comment type="similarity">
    <text evidence="1 4">Belongs to the UDP-glycosyltransferase family.</text>
</comment>
<dbReference type="Pfam" id="PF00201">
    <property type="entry name" value="UDPGT"/>
    <property type="match status" value="1"/>
</dbReference>
<dbReference type="GO" id="GO:0016020">
    <property type="term" value="C:membrane"/>
    <property type="evidence" value="ECO:0007669"/>
    <property type="project" value="UniProtKB-SubCell"/>
</dbReference>
<keyword evidence="5" id="KW-1133">Transmembrane helix</keyword>
<dbReference type="PANTHER" id="PTHR48043">
    <property type="entry name" value="EG:EG0003.4 PROTEIN-RELATED"/>
    <property type="match status" value="1"/>
</dbReference>
<feature type="transmembrane region" description="Helical" evidence="5">
    <location>
        <begin position="287"/>
        <end position="310"/>
    </location>
</feature>
<dbReference type="SUPFAM" id="SSF53756">
    <property type="entry name" value="UDP-Glycosyltransferase/glycogen phosphorylase"/>
    <property type="match status" value="1"/>
</dbReference>
<dbReference type="InterPro" id="IPR050271">
    <property type="entry name" value="UDP-glycosyltransferase"/>
</dbReference>
<keyword evidence="5" id="KW-0812">Transmembrane</keyword>
<keyword evidence="7" id="KW-1185">Reference proteome</keyword>
<comment type="caution">
    <text evidence="6">The sequence shown here is derived from an EMBL/GenBank/DDBJ whole genome shotgun (WGS) entry which is preliminary data.</text>
</comment>
<dbReference type="AlphaFoldDB" id="A0AAW0XSJ0"/>